<gene>
    <name evidence="1" type="ORF">KH142_09515</name>
</gene>
<accession>A0A943UZ67</accession>
<dbReference type="InterPro" id="IPR032675">
    <property type="entry name" value="LRR_dom_sf"/>
</dbReference>
<dbReference type="Proteomes" id="UP000727506">
    <property type="component" value="Unassembled WGS sequence"/>
</dbReference>
<proteinExistence type="predicted"/>
<evidence type="ECO:0000313" key="1">
    <source>
        <dbReference type="EMBL" id="MBS6941682.1"/>
    </source>
</evidence>
<feature type="non-terminal residue" evidence="1">
    <location>
        <position position="1"/>
    </location>
</feature>
<sequence>AAYRIIDGAVFDFDDDGAVLVATADDARSVDIPDGIGTAPVVRIGRRALPSSVHSVIVGSNVRTIEDGNACSGACRIVLADTLEAVGGGCFVHAALQSPVRIPRSVLSIGERSFEGSRIFIESLTTTVFVFSGARAIFTPRAYREQSDGTYEQTDAATDGSFSAPFDMRAYDELLAGDRPFQAKTESIVDRLAGKVAIDSETLESFAGQLGKNADAACTLVADRRSVRAVSRLADAGFYDNDERFFAQCERLRKMHAAQALGMLVRMREQARNTVEKPSARFAF</sequence>
<protein>
    <submittedName>
        <fullName evidence="1">Uncharacterized protein</fullName>
    </submittedName>
</protein>
<dbReference type="AlphaFoldDB" id="A0A943UZ67"/>
<organism evidence="1 2">
    <name type="scientific">Slackia piriformis</name>
    <dbReference type="NCBI Taxonomy" id="626934"/>
    <lineage>
        <taxon>Bacteria</taxon>
        <taxon>Bacillati</taxon>
        <taxon>Actinomycetota</taxon>
        <taxon>Coriobacteriia</taxon>
        <taxon>Eggerthellales</taxon>
        <taxon>Eggerthellaceae</taxon>
        <taxon>Slackia</taxon>
    </lineage>
</organism>
<dbReference type="EMBL" id="JAGZSV010000265">
    <property type="protein sequence ID" value="MBS6941682.1"/>
    <property type="molecule type" value="Genomic_DNA"/>
</dbReference>
<evidence type="ECO:0000313" key="2">
    <source>
        <dbReference type="Proteomes" id="UP000727506"/>
    </source>
</evidence>
<name>A0A943UZ67_9ACTN</name>
<dbReference type="Gene3D" id="3.80.10.10">
    <property type="entry name" value="Ribonuclease Inhibitor"/>
    <property type="match status" value="1"/>
</dbReference>
<comment type="caution">
    <text evidence="1">The sequence shown here is derived from an EMBL/GenBank/DDBJ whole genome shotgun (WGS) entry which is preliminary data.</text>
</comment>
<reference evidence="1" key="1">
    <citation type="submission" date="2021-02" db="EMBL/GenBank/DDBJ databases">
        <title>Infant gut strain persistence is associated with maternal origin, phylogeny, and functional potential including surface adhesion and iron acquisition.</title>
        <authorList>
            <person name="Lou Y.C."/>
        </authorList>
    </citation>
    <scope>NUCLEOTIDE SEQUENCE</scope>
    <source>
        <strain evidence="1">L2_039_000G1_dasL2_039_000G1_concoct_11</strain>
    </source>
</reference>